<gene>
    <name evidence="3" type="ORF">HCDG_03611</name>
</gene>
<accession>C6HC62</accession>
<dbReference type="Proteomes" id="UP000002624">
    <property type="component" value="Unassembled WGS sequence"/>
</dbReference>
<feature type="transmembrane region" description="Helical" evidence="2">
    <location>
        <begin position="73"/>
        <end position="93"/>
    </location>
</feature>
<name>C6HC62_AJECH</name>
<organism evidence="3 4">
    <name type="scientific">Ajellomyces capsulatus (strain H143)</name>
    <name type="common">Darling's disease fungus</name>
    <name type="synonym">Histoplasma capsulatum</name>
    <dbReference type="NCBI Taxonomy" id="544712"/>
    <lineage>
        <taxon>Eukaryota</taxon>
        <taxon>Fungi</taxon>
        <taxon>Dikarya</taxon>
        <taxon>Ascomycota</taxon>
        <taxon>Pezizomycotina</taxon>
        <taxon>Eurotiomycetes</taxon>
        <taxon>Eurotiomycetidae</taxon>
        <taxon>Onygenales</taxon>
        <taxon>Ajellomycetaceae</taxon>
        <taxon>Histoplasma</taxon>
    </lineage>
</organism>
<dbReference type="HOGENOM" id="CLU_2072489_0_0_1"/>
<reference evidence="4" key="1">
    <citation type="submission" date="2009-05" db="EMBL/GenBank/DDBJ databases">
        <title>The genome sequence of Ajellomyces capsulatus strain H143.</title>
        <authorList>
            <person name="Champion M."/>
            <person name="Cuomo C.A."/>
            <person name="Ma L.-J."/>
            <person name="Henn M.R."/>
            <person name="Sil A."/>
            <person name="Goldman B."/>
            <person name="Young S.K."/>
            <person name="Kodira C.D."/>
            <person name="Zeng Q."/>
            <person name="Koehrsen M."/>
            <person name="Alvarado L."/>
            <person name="Berlin A.M."/>
            <person name="Borenstein D."/>
            <person name="Chen Z."/>
            <person name="Engels R."/>
            <person name="Freedman E."/>
            <person name="Gellesch M."/>
            <person name="Goldberg J."/>
            <person name="Griggs A."/>
            <person name="Gujja S."/>
            <person name="Heiman D.I."/>
            <person name="Hepburn T.A."/>
            <person name="Howarth C."/>
            <person name="Jen D."/>
            <person name="Larson L."/>
            <person name="Lewis B."/>
            <person name="Mehta T."/>
            <person name="Park D."/>
            <person name="Pearson M."/>
            <person name="Roberts A."/>
            <person name="Saif S."/>
            <person name="Shea T.D."/>
            <person name="Shenoy N."/>
            <person name="Sisk P."/>
            <person name="Stolte C."/>
            <person name="Sykes S."/>
            <person name="Walk T."/>
            <person name="White J."/>
            <person name="Yandava C."/>
            <person name="Klein B."/>
            <person name="McEwen J.G."/>
            <person name="Puccia R."/>
            <person name="Goldman G.H."/>
            <person name="Felipe M.S."/>
            <person name="Nino-Vega G."/>
            <person name="San-Blas G."/>
            <person name="Taylor J.W."/>
            <person name="Mendoza L."/>
            <person name="Galagan J.E."/>
            <person name="Nusbaum C."/>
            <person name="Birren B.W."/>
        </authorList>
    </citation>
    <scope>NUCLEOTIDE SEQUENCE [LARGE SCALE GENOMIC DNA]</scope>
    <source>
        <strain evidence="4">H143</strain>
    </source>
</reference>
<dbReference type="VEuPathDB" id="FungiDB:HCDG_03611"/>
<dbReference type="EMBL" id="GG692422">
    <property type="protein sequence ID" value="EER42152.1"/>
    <property type="molecule type" value="Genomic_DNA"/>
</dbReference>
<protein>
    <submittedName>
        <fullName evidence="3">Uncharacterized protein</fullName>
    </submittedName>
</protein>
<keyword evidence="2" id="KW-0812">Transmembrane</keyword>
<evidence type="ECO:0000256" key="1">
    <source>
        <dbReference type="SAM" id="MobiDB-lite"/>
    </source>
</evidence>
<feature type="region of interest" description="Disordered" evidence="1">
    <location>
        <begin position="1"/>
        <end position="47"/>
    </location>
</feature>
<evidence type="ECO:0000313" key="4">
    <source>
        <dbReference type="Proteomes" id="UP000002624"/>
    </source>
</evidence>
<dbReference type="AlphaFoldDB" id="C6HC62"/>
<evidence type="ECO:0000313" key="3">
    <source>
        <dbReference type="EMBL" id="EER42152.1"/>
    </source>
</evidence>
<keyword evidence="2" id="KW-0472">Membrane</keyword>
<evidence type="ECO:0000256" key="2">
    <source>
        <dbReference type="SAM" id="Phobius"/>
    </source>
</evidence>
<sequence length="118" mass="12966">MAGQFTARTSQDEGQAIPRMLPEASKPSQGVLQRARKQAPPLPSLPPARSICFFSSSFPFYRPVQIPNPNSKAFFASPFSDLLTLFVLLLFAAQLKHNLYLSFVIGLPLATPELLSMS</sequence>
<proteinExistence type="predicted"/>
<keyword evidence="2" id="KW-1133">Transmembrane helix</keyword>
<feature type="compositionally biased region" description="Polar residues" evidence="1">
    <location>
        <begin position="1"/>
        <end position="13"/>
    </location>
</feature>